<dbReference type="OrthoDB" id="6247875at2759"/>
<dbReference type="GO" id="GO:0001228">
    <property type="term" value="F:DNA-binding transcription activator activity, RNA polymerase II-specific"/>
    <property type="evidence" value="ECO:0007669"/>
    <property type="project" value="TreeGrafter"/>
</dbReference>
<name>A0A9W7ZUG4_9FUNG</name>
<dbReference type="SUPFAM" id="SSF47095">
    <property type="entry name" value="HMG-box"/>
    <property type="match status" value="2"/>
</dbReference>
<dbReference type="Proteomes" id="UP001150538">
    <property type="component" value="Unassembled WGS sequence"/>
</dbReference>
<reference evidence="6" key="1">
    <citation type="submission" date="2022-07" db="EMBL/GenBank/DDBJ databases">
        <title>Phylogenomic reconstructions and comparative analyses of Kickxellomycotina fungi.</title>
        <authorList>
            <person name="Reynolds N.K."/>
            <person name="Stajich J.E."/>
            <person name="Barry K."/>
            <person name="Grigoriev I.V."/>
            <person name="Crous P."/>
            <person name="Smith M.E."/>
        </authorList>
    </citation>
    <scope>NUCLEOTIDE SEQUENCE</scope>
    <source>
        <strain evidence="6">NBRC 100468</strain>
    </source>
</reference>
<feature type="domain" description="HMG box" evidence="5">
    <location>
        <begin position="183"/>
        <end position="255"/>
    </location>
</feature>
<proteinExistence type="predicted"/>
<feature type="DNA-binding region" description="HMG box" evidence="3">
    <location>
        <begin position="183"/>
        <end position="255"/>
    </location>
</feature>
<evidence type="ECO:0000256" key="2">
    <source>
        <dbReference type="ARBA" id="ARBA00023163"/>
    </source>
</evidence>
<keyword evidence="3" id="KW-0539">Nucleus</keyword>
<dbReference type="PROSITE" id="PS50118">
    <property type="entry name" value="HMG_BOX_2"/>
    <property type="match status" value="2"/>
</dbReference>
<dbReference type="SMART" id="SM00398">
    <property type="entry name" value="HMG"/>
    <property type="match status" value="2"/>
</dbReference>
<feature type="domain" description="HMG box" evidence="5">
    <location>
        <begin position="87"/>
        <end position="155"/>
    </location>
</feature>
<evidence type="ECO:0000259" key="5">
    <source>
        <dbReference type="PROSITE" id="PS50118"/>
    </source>
</evidence>
<organism evidence="6 7">
    <name type="scientific">Mycoemilia scoparia</name>
    <dbReference type="NCBI Taxonomy" id="417184"/>
    <lineage>
        <taxon>Eukaryota</taxon>
        <taxon>Fungi</taxon>
        <taxon>Fungi incertae sedis</taxon>
        <taxon>Zoopagomycota</taxon>
        <taxon>Kickxellomycotina</taxon>
        <taxon>Kickxellomycetes</taxon>
        <taxon>Kickxellales</taxon>
        <taxon>Kickxellaceae</taxon>
        <taxon>Mycoemilia</taxon>
    </lineage>
</organism>
<dbReference type="Gene3D" id="1.10.30.10">
    <property type="entry name" value="High mobility group box domain"/>
    <property type="match status" value="2"/>
</dbReference>
<protein>
    <recommendedName>
        <fullName evidence="5">HMG box domain-containing protein</fullName>
    </recommendedName>
</protein>
<comment type="caution">
    <text evidence="6">The sequence shown here is derived from an EMBL/GenBank/DDBJ whole genome shotgun (WGS) entry which is preliminary data.</text>
</comment>
<dbReference type="InterPro" id="IPR050140">
    <property type="entry name" value="SRY-related_HMG-box_TF-like"/>
</dbReference>
<dbReference type="GO" id="GO:0005634">
    <property type="term" value="C:nucleus"/>
    <property type="evidence" value="ECO:0007669"/>
    <property type="project" value="UniProtKB-UniRule"/>
</dbReference>
<dbReference type="EMBL" id="JANBPU010000405">
    <property type="protein sequence ID" value="KAJ1911823.1"/>
    <property type="molecule type" value="Genomic_DNA"/>
</dbReference>
<gene>
    <name evidence="6" type="ORF">H4219_005815</name>
</gene>
<feature type="DNA-binding region" description="HMG box" evidence="3">
    <location>
        <begin position="87"/>
        <end position="155"/>
    </location>
</feature>
<keyword evidence="7" id="KW-1185">Reference proteome</keyword>
<dbReference type="GO" id="GO:0030154">
    <property type="term" value="P:cell differentiation"/>
    <property type="evidence" value="ECO:0007669"/>
    <property type="project" value="TreeGrafter"/>
</dbReference>
<evidence type="ECO:0000256" key="1">
    <source>
        <dbReference type="ARBA" id="ARBA00023125"/>
    </source>
</evidence>
<dbReference type="PANTHER" id="PTHR10270">
    <property type="entry name" value="SOX TRANSCRIPTION FACTOR"/>
    <property type="match status" value="1"/>
</dbReference>
<dbReference type="AlphaFoldDB" id="A0A9W7ZUG4"/>
<dbReference type="InterPro" id="IPR036910">
    <property type="entry name" value="HMG_box_dom_sf"/>
</dbReference>
<dbReference type="PANTHER" id="PTHR10270:SF161">
    <property type="entry name" value="SEX-DETERMINING REGION Y PROTEIN"/>
    <property type="match status" value="1"/>
</dbReference>
<dbReference type="Pfam" id="PF00505">
    <property type="entry name" value="HMG_box"/>
    <property type="match status" value="2"/>
</dbReference>
<evidence type="ECO:0000256" key="4">
    <source>
        <dbReference type="SAM" id="MobiDB-lite"/>
    </source>
</evidence>
<dbReference type="InterPro" id="IPR009071">
    <property type="entry name" value="HMG_box_dom"/>
</dbReference>
<sequence>MIADTPFFYHYASFDPKLRPLTIPNPCFIDKSLASRSPSASPSQCFRPTPALSASPQSSSYTSTSCHDTCSPASSASSSNKKSDNLFKNPPNSFISYRLDKCRELMKKYPDLNQRFISKMVADLWKNESKEVKDMYKARYMEMKQDKQNEQKNLAKKLNIRPLDESSSNDSRAKRRKTQGLNVAKASNAFIKYRRDKSKELYEINPGLTQPEISRILGEKWKNESKEVKQFYKKLQILETVETKARQQAMLDQLNLEVDINNDLSHTQQISPEIPQRTLSVPPRQTVNNQTCLHYKLPSIREVFSDIPWNDHLKTNHNL</sequence>
<keyword evidence="2" id="KW-0804">Transcription</keyword>
<dbReference type="GO" id="GO:0000978">
    <property type="term" value="F:RNA polymerase II cis-regulatory region sequence-specific DNA binding"/>
    <property type="evidence" value="ECO:0007669"/>
    <property type="project" value="TreeGrafter"/>
</dbReference>
<evidence type="ECO:0000313" key="7">
    <source>
        <dbReference type="Proteomes" id="UP001150538"/>
    </source>
</evidence>
<feature type="region of interest" description="Disordered" evidence="4">
    <location>
        <begin position="146"/>
        <end position="179"/>
    </location>
</feature>
<evidence type="ECO:0000313" key="6">
    <source>
        <dbReference type="EMBL" id="KAJ1911823.1"/>
    </source>
</evidence>
<evidence type="ECO:0000256" key="3">
    <source>
        <dbReference type="PROSITE-ProRule" id="PRU00267"/>
    </source>
</evidence>
<keyword evidence="1 3" id="KW-0238">DNA-binding</keyword>
<dbReference type="CDD" id="cd01389">
    <property type="entry name" value="HMG-box_ROX1-like"/>
    <property type="match status" value="1"/>
</dbReference>
<accession>A0A9W7ZUG4</accession>